<organism evidence="15 16">
    <name type="scientific">Rhodovulum sulfidophilum</name>
    <name type="common">Rhodobacter sulfidophilus</name>
    <dbReference type="NCBI Taxonomy" id="35806"/>
    <lineage>
        <taxon>Bacteria</taxon>
        <taxon>Pseudomonadati</taxon>
        <taxon>Pseudomonadota</taxon>
        <taxon>Alphaproteobacteria</taxon>
        <taxon>Rhodobacterales</taxon>
        <taxon>Paracoccaceae</taxon>
        <taxon>Rhodovulum</taxon>
    </lineage>
</organism>
<dbReference type="SUPFAM" id="SSF49503">
    <property type="entry name" value="Cupredoxins"/>
    <property type="match status" value="1"/>
</dbReference>
<evidence type="ECO:0000256" key="3">
    <source>
        <dbReference type="ARBA" id="ARBA00012949"/>
    </source>
</evidence>
<evidence type="ECO:0000256" key="4">
    <source>
        <dbReference type="ARBA" id="ARBA00022448"/>
    </source>
</evidence>
<gene>
    <name evidence="15" type="ORF">DI556_16930</name>
</gene>
<keyword evidence="8" id="KW-0249">Electron transport</keyword>
<keyword evidence="11 13" id="KW-0472">Membrane</keyword>
<evidence type="ECO:0000313" key="16">
    <source>
        <dbReference type="Proteomes" id="UP000249185"/>
    </source>
</evidence>
<proteinExistence type="inferred from homology"/>
<accession>A0A2W5Q7Z8</accession>
<dbReference type="Gene3D" id="2.60.40.420">
    <property type="entry name" value="Cupredoxins - blue copper proteins"/>
    <property type="match status" value="1"/>
</dbReference>
<dbReference type="PRINTS" id="PR01166">
    <property type="entry name" value="CYCOXIDASEII"/>
</dbReference>
<dbReference type="InterPro" id="IPR002429">
    <property type="entry name" value="CcO_II-like_C"/>
</dbReference>
<comment type="caution">
    <text evidence="15">The sequence shown here is derived from an EMBL/GenBank/DDBJ whole genome shotgun (WGS) entry which is preliminary data.</text>
</comment>
<evidence type="ECO:0000256" key="9">
    <source>
        <dbReference type="ARBA" id="ARBA00022989"/>
    </source>
</evidence>
<feature type="domain" description="Cytochrome oxidase subunit II copper A binding" evidence="14">
    <location>
        <begin position="112"/>
        <end position="254"/>
    </location>
</feature>
<keyword evidence="9 13" id="KW-1133">Transmembrane helix</keyword>
<protein>
    <recommendedName>
        <fullName evidence="3">cytochrome-c oxidase</fullName>
        <ecNumber evidence="3">7.1.1.9</ecNumber>
    </recommendedName>
</protein>
<comment type="similarity">
    <text evidence="2">Belongs to the cytochrome c oxidase subunit 2 family.</text>
</comment>
<dbReference type="InterPro" id="IPR036257">
    <property type="entry name" value="Cyt_c_oxidase_su2_TM_sf"/>
</dbReference>
<dbReference type="EC" id="7.1.1.9" evidence="3"/>
<dbReference type="EMBL" id="QFPW01000016">
    <property type="protein sequence ID" value="PZQ47530.1"/>
    <property type="molecule type" value="Genomic_DNA"/>
</dbReference>
<dbReference type="Gene3D" id="1.10.287.90">
    <property type="match status" value="1"/>
</dbReference>
<feature type="transmembrane region" description="Helical" evidence="13">
    <location>
        <begin position="83"/>
        <end position="104"/>
    </location>
</feature>
<feature type="transmembrane region" description="Helical" evidence="13">
    <location>
        <begin position="41"/>
        <end position="62"/>
    </location>
</feature>
<evidence type="ECO:0000313" key="15">
    <source>
        <dbReference type="EMBL" id="PZQ47530.1"/>
    </source>
</evidence>
<evidence type="ECO:0000256" key="10">
    <source>
        <dbReference type="ARBA" id="ARBA00023008"/>
    </source>
</evidence>
<keyword evidence="7" id="KW-1278">Translocase</keyword>
<keyword evidence="10" id="KW-0186">Copper</keyword>
<evidence type="ECO:0000256" key="2">
    <source>
        <dbReference type="ARBA" id="ARBA00007866"/>
    </source>
</evidence>
<evidence type="ECO:0000256" key="12">
    <source>
        <dbReference type="ARBA" id="ARBA00047816"/>
    </source>
</evidence>
<keyword evidence="5 13" id="KW-0812">Transmembrane</keyword>
<dbReference type="PANTHER" id="PTHR22888:SF9">
    <property type="entry name" value="CYTOCHROME C OXIDASE SUBUNIT 2"/>
    <property type="match status" value="1"/>
</dbReference>
<evidence type="ECO:0000259" key="14">
    <source>
        <dbReference type="PROSITE" id="PS50857"/>
    </source>
</evidence>
<dbReference type="Proteomes" id="UP000249185">
    <property type="component" value="Unassembled WGS sequence"/>
</dbReference>
<dbReference type="CDD" id="cd13919">
    <property type="entry name" value="CuRO_HCO_II_like_5"/>
    <property type="match status" value="1"/>
</dbReference>
<comment type="catalytic activity">
    <reaction evidence="12">
        <text>4 Fe(II)-[cytochrome c] + O2 + 8 H(+)(in) = 4 Fe(III)-[cytochrome c] + 2 H2O + 4 H(+)(out)</text>
        <dbReference type="Rhea" id="RHEA:11436"/>
        <dbReference type="Rhea" id="RHEA-COMP:10350"/>
        <dbReference type="Rhea" id="RHEA-COMP:14399"/>
        <dbReference type="ChEBI" id="CHEBI:15377"/>
        <dbReference type="ChEBI" id="CHEBI:15378"/>
        <dbReference type="ChEBI" id="CHEBI:15379"/>
        <dbReference type="ChEBI" id="CHEBI:29033"/>
        <dbReference type="ChEBI" id="CHEBI:29034"/>
        <dbReference type="EC" id="7.1.1.9"/>
    </reaction>
</comment>
<comment type="subcellular location">
    <subcellularLocation>
        <location evidence="1">Membrane</location>
        <topology evidence="1">Multi-pass membrane protein</topology>
    </subcellularLocation>
</comment>
<evidence type="ECO:0000256" key="7">
    <source>
        <dbReference type="ARBA" id="ARBA00022967"/>
    </source>
</evidence>
<evidence type="ECO:0000256" key="11">
    <source>
        <dbReference type="ARBA" id="ARBA00023136"/>
    </source>
</evidence>
<dbReference type="GO" id="GO:0004129">
    <property type="term" value="F:cytochrome-c oxidase activity"/>
    <property type="evidence" value="ECO:0007669"/>
    <property type="project" value="UniProtKB-EC"/>
</dbReference>
<dbReference type="InterPro" id="IPR045187">
    <property type="entry name" value="CcO_II"/>
</dbReference>
<evidence type="ECO:0000256" key="6">
    <source>
        <dbReference type="ARBA" id="ARBA00022723"/>
    </source>
</evidence>
<dbReference type="PROSITE" id="PS50857">
    <property type="entry name" value="COX2_CUA"/>
    <property type="match status" value="1"/>
</dbReference>
<dbReference type="InterPro" id="IPR001505">
    <property type="entry name" value="Copper_CuA"/>
</dbReference>
<dbReference type="Pfam" id="PF00116">
    <property type="entry name" value="COX2"/>
    <property type="match status" value="1"/>
</dbReference>
<keyword evidence="4" id="KW-0813">Transport</keyword>
<evidence type="ECO:0000256" key="8">
    <source>
        <dbReference type="ARBA" id="ARBA00022982"/>
    </source>
</evidence>
<dbReference type="SUPFAM" id="SSF81464">
    <property type="entry name" value="Cytochrome c oxidase subunit II-like, transmembrane region"/>
    <property type="match status" value="1"/>
</dbReference>
<reference evidence="15 16" key="1">
    <citation type="submission" date="2017-08" db="EMBL/GenBank/DDBJ databases">
        <title>Infants hospitalized years apart are colonized by the same room-sourced microbial strains.</title>
        <authorList>
            <person name="Brooks B."/>
            <person name="Olm M.R."/>
            <person name="Firek B.A."/>
            <person name="Baker R."/>
            <person name="Thomas B.C."/>
            <person name="Morowitz M.J."/>
            <person name="Banfield J.F."/>
        </authorList>
    </citation>
    <scope>NUCLEOTIDE SEQUENCE [LARGE SCALE GENOMIC DNA]</scope>
    <source>
        <strain evidence="15">S2_005_002_R2_34</strain>
    </source>
</reference>
<dbReference type="GO" id="GO:0016020">
    <property type="term" value="C:membrane"/>
    <property type="evidence" value="ECO:0007669"/>
    <property type="project" value="UniProtKB-SubCell"/>
</dbReference>
<dbReference type="GO" id="GO:0042773">
    <property type="term" value="P:ATP synthesis coupled electron transport"/>
    <property type="evidence" value="ECO:0007669"/>
    <property type="project" value="TreeGrafter"/>
</dbReference>
<sequence length="274" mass="30426">MRVAIALVLVVVGSVMFHMLSPWWLAPIASNWGAIDTTLEITFWITGLVFTTVLLFMAYCVWRFRHREGARADYEPENRRLEIWLTAATALGVAALLTPGLIGWNRFIHPPAGATEVEVVARQWQWSYRLPGADGRLGRSDARLVSDDNPLGVDPADPRGADDVIVGAADLHLPVDRPVKVLLRSVDVLHNFYVPQFRAKMDFVPGMVTYFWFTPTRTGAFEVLCAELCGVGHAFMRGGLTVEAQADYDAWLGEQSTYAELARPTRLGSAEPAR</sequence>
<evidence type="ECO:0000256" key="5">
    <source>
        <dbReference type="ARBA" id="ARBA00022692"/>
    </source>
</evidence>
<evidence type="ECO:0000256" key="1">
    <source>
        <dbReference type="ARBA" id="ARBA00004141"/>
    </source>
</evidence>
<dbReference type="AlphaFoldDB" id="A0A2W5Q7Z8"/>
<dbReference type="InterPro" id="IPR008972">
    <property type="entry name" value="Cupredoxin"/>
</dbReference>
<keyword evidence="6" id="KW-0479">Metal-binding</keyword>
<dbReference type="PROSITE" id="PS00078">
    <property type="entry name" value="COX2"/>
    <property type="match status" value="1"/>
</dbReference>
<dbReference type="PANTHER" id="PTHR22888">
    <property type="entry name" value="CYTOCHROME C OXIDASE, SUBUNIT II"/>
    <property type="match status" value="1"/>
</dbReference>
<evidence type="ECO:0000256" key="13">
    <source>
        <dbReference type="SAM" id="Phobius"/>
    </source>
</evidence>
<dbReference type="GO" id="GO:0005507">
    <property type="term" value="F:copper ion binding"/>
    <property type="evidence" value="ECO:0007669"/>
    <property type="project" value="InterPro"/>
</dbReference>
<name>A0A2W5Q7Z8_RHOSU</name>